<keyword evidence="12" id="KW-1185">Reference proteome</keyword>
<evidence type="ECO:0000259" key="10">
    <source>
        <dbReference type="PROSITE" id="PS50893"/>
    </source>
</evidence>
<dbReference type="PROSITE" id="PS00211">
    <property type="entry name" value="ABC_TRANSPORTER_1"/>
    <property type="match status" value="1"/>
</dbReference>
<dbReference type="GO" id="GO:0016887">
    <property type="term" value="F:ATP hydrolysis activity"/>
    <property type="evidence" value="ECO:0007669"/>
    <property type="project" value="InterPro"/>
</dbReference>
<keyword evidence="6 11" id="KW-0067">ATP-binding</keyword>
<dbReference type="EMBL" id="CP120678">
    <property type="protein sequence ID" value="WIW69985.1"/>
    <property type="molecule type" value="Genomic_DNA"/>
</dbReference>
<reference evidence="11" key="1">
    <citation type="submission" date="2023-03" db="EMBL/GenBank/DDBJ databases">
        <title>Selenobaculum gbiensis gen. nov. sp. nov., a new bacterium isolated from the gut microbiota of IBD patient.</title>
        <authorList>
            <person name="Yeo S."/>
            <person name="Park H."/>
            <person name="Huh C.S."/>
        </authorList>
    </citation>
    <scope>NUCLEOTIDE SEQUENCE</scope>
    <source>
        <strain evidence="11">ICN-92133</strain>
    </source>
</reference>
<evidence type="ECO:0000256" key="8">
    <source>
        <dbReference type="ARBA" id="ARBA00023065"/>
    </source>
</evidence>
<keyword evidence="3" id="KW-1003">Cell membrane</keyword>
<gene>
    <name evidence="11" type="ORF">P3F81_08700</name>
</gene>
<dbReference type="InterPro" id="IPR003439">
    <property type="entry name" value="ABC_transporter-like_ATP-bd"/>
</dbReference>
<dbReference type="FunFam" id="3.40.50.300:FF:000134">
    <property type="entry name" value="Iron-enterobactin ABC transporter ATP-binding protein"/>
    <property type="match status" value="1"/>
</dbReference>
<evidence type="ECO:0000256" key="6">
    <source>
        <dbReference type="ARBA" id="ARBA00022840"/>
    </source>
</evidence>
<keyword evidence="8" id="KW-0406">Ion transport</keyword>
<evidence type="ECO:0000256" key="1">
    <source>
        <dbReference type="ARBA" id="ARBA00004202"/>
    </source>
</evidence>
<proteinExistence type="predicted"/>
<dbReference type="InterPro" id="IPR027417">
    <property type="entry name" value="P-loop_NTPase"/>
</dbReference>
<dbReference type="PANTHER" id="PTHR42771">
    <property type="entry name" value="IRON(3+)-HYDROXAMATE IMPORT ATP-BINDING PROTEIN FHUC"/>
    <property type="match status" value="1"/>
</dbReference>
<evidence type="ECO:0000313" key="12">
    <source>
        <dbReference type="Proteomes" id="UP001243623"/>
    </source>
</evidence>
<keyword evidence="2" id="KW-0813">Transport</keyword>
<evidence type="ECO:0000256" key="7">
    <source>
        <dbReference type="ARBA" id="ARBA00023004"/>
    </source>
</evidence>
<evidence type="ECO:0000256" key="9">
    <source>
        <dbReference type="ARBA" id="ARBA00023136"/>
    </source>
</evidence>
<protein>
    <submittedName>
        <fullName evidence="11">ABC transporter ATP-binding protein</fullName>
    </submittedName>
</protein>
<keyword evidence="5" id="KW-0547">Nucleotide-binding</keyword>
<dbReference type="InterPro" id="IPR003593">
    <property type="entry name" value="AAA+_ATPase"/>
</dbReference>
<dbReference type="GO" id="GO:0006826">
    <property type="term" value="P:iron ion transport"/>
    <property type="evidence" value="ECO:0007669"/>
    <property type="project" value="UniProtKB-KW"/>
</dbReference>
<dbReference type="InterPro" id="IPR051535">
    <property type="entry name" value="Siderophore_ABC-ATPase"/>
</dbReference>
<dbReference type="KEGG" id="sgbi:P3F81_08700"/>
<dbReference type="Pfam" id="PF00005">
    <property type="entry name" value="ABC_tran"/>
    <property type="match status" value="1"/>
</dbReference>
<feature type="domain" description="ABC transporter" evidence="10">
    <location>
        <begin position="4"/>
        <end position="240"/>
    </location>
</feature>
<evidence type="ECO:0000256" key="2">
    <source>
        <dbReference type="ARBA" id="ARBA00022448"/>
    </source>
</evidence>
<dbReference type="AlphaFoldDB" id="A0A9Y2AEC1"/>
<dbReference type="PROSITE" id="PS50893">
    <property type="entry name" value="ABC_TRANSPORTER_2"/>
    <property type="match status" value="1"/>
</dbReference>
<dbReference type="Proteomes" id="UP001243623">
    <property type="component" value="Chromosome"/>
</dbReference>
<keyword evidence="4" id="KW-0410">Iron transport</keyword>
<dbReference type="RefSeq" id="WP_147670540.1">
    <property type="nucleotide sequence ID" value="NZ_CP120678.1"/>
</dbReference>
<evidence type="ECO:0000256" key="5">
    <source>
        <dbReference type="ARBA" id="ARBA00022741"/>
    </source>
</evidence>
<dbReference type="GO" id="GO:0005524">
    <property type="term" value="F:ATP binding"/>
    <property type="evidence" value="ECO:0007669"/>
    <property type="project" value="UniProtKB-KW"/>
</dbReference>
<dbReference type="CDD" id="cd03214">
    <property type="entry name" value="ABC_Iron-Siderophores_B12_Hemin"/>
    <property type="match status" value="1"/>
</dbReference>
<dbReference type="InterPro" id="IPR017871">
    <property type="entry name" value="ABC_transporter-like_CS"/>
</dbReference>
<dbReference type="SUPFAM" id="SSF52540">
    <property type="entry name" value="P-loop containing nucleoside triphosphate hydrolases"/>
    <property type="match status" value="1"/>
</dbReference>
<dbReference type="GO" id="GO:0005886">
    <property type="term" value="C:plasma membrane"/>
    <property type="evidence" value="ECO:0007669"/>
    <property type="project" value="UniProtKB-SubCell"/>
</dbReference>
<sequence>MTILKGEHITVEINEKVILKDISVQIERSKRTAIIGPNGSGKSTLLKALSGLIKCKSGSISFMEEDIKKMGRRELAQKMAILPQAPQVPADVTVKDLVEYGRFPHRKWWGKSEFNEKDTVEWALKQTGILSLQNRLVNTLSGGERQRAWIAMALAQQPSLLMLDEPTTYLDISHQLEVMNIISELNKKNGISIIMVLHDINHAMQFADEIIIVKDGKIEGQGSPEDVIDVNMFERVFGVTAEVFKNKAGKYIFMPIQLEKS</sequence>
<evidence type="ECO:0000256" key="4">
    <source>
        <dbReference type="ARBA" id="ARBA00022496"/>
    </source>
</evidence>
<dbReference type="PANTHER" id="PTHR42771:SF4">
    <property type="entry name" value="IRON(3+)-HYDROXAMATE IMPORT ATP-BINDING PROTEIN FHUC"/>
    <property type="match status" value="1"/>
</dbReference>
<accession>A0A9Y2AEC1</accession>
<evidence type="ECO:0000313" key="11">
    <source>
        <dbReference type="EMBL" id="WIW69985.1"/>
    </source>
</evidence>
<keyword evidence="7" id="KW-0408">Iron</keyword>
<name>A0A9Y2AEC1_9FIRM</name>
<organism evidence="11 12">
    <name type="scientific">Selenobaculum gibii</name>
    <dbReference type="NCBI Taxonomy" id="3054208"/>
    <lineage>
        <taxon>Bacteria</taxon>
        <taxon>Bacillati</taxon>
        <taxon>Bacillota</taxon>
        <taxon>Negativicutes</taxon>
        <taxon>Selenomonadales</taxon>
        <taxon>Selenomonadaceae</taxon>
        <taxon>Selenobaculum</taxon>
    </lineage>
</organism>
<dbReference type="SMART" id="SM00382">
    <property type="entry name" value="AAA"/>
    <property type="match status" value="1"/>
</dbReference>
<comment type="subcellular location">
    <subcellularLocation>
        <location evidence="1">Cell membrane</location>
        <topology evidence="1">Peripheral membrane protein</topology>
    </subcellularLocation>
</comment>
<keyword evidence="9" id="KW-0472">Membrane</keyword>
<dbReference type="Gene3D" id="3.40.50.300">
    <property type="entry name" value="P-loop containing nucleotide triphosphate hydrolases"/>
    <property type="match status" value="1"/>
</dbReference>
<evidence type="ECO:0000256" key="3">
    <source>
        <dbReference type="ARBA" id="ARBA00022475"/>
    </source>
</evidence>